<evidence type="ECO:0000256" key="3">
    <source>
        <dbReference type="RuleBase" id="RU000363"/>
    </source>
</evidence>
<dbReference type="Proteomes" id="UP000319257">
    <property type="component" value="Unassembled WGS sequence"/>
</dbReference>
<reference evidence="4 5" key="1">
    <citation type="submission" date="2019-06" db="EMBL/GenBank/DDBJ databases">
        <title>Draft genome sequence of the filamentous fungus Phialemoniopsis curvata isolated from diesel fuel.</title>
        <authorList>
            <person name="Varaljay V.A."/>
            <person name="Lyon W.J."/>
            <person name="Crouch A.L."/>
            <person name="Drake C.E."/>
            <person name="Hollomon J.M."/>
            <person name="Nadeau L.J."/>
            <person name="Nunn H.S."/>
            <person name="Stevenson B.S."/>
            <person name="Bojanowski C.L."/>
            <person name="Crookes-Goodson W.J."/>
        </authorList>
    </citation>
    <scope>NUCLEOTIDE SEQUENCE [LARGE SCALE GENOMIC DNA]</scope>
    <source>
        <strain evidence="4 5">D216</strain>
    </source>
</reference>
<proteinExistence type="inferred from homology"/>
<dbReference type="RefSeq" id="XP_030995316.1">
    <property type="nucleotide sequence ID" value="XM_031140669.1"/>
</dbReference>
<dbReference type="PANTHER" id="PTHR24320:SF283">
    <property type="entry name" value="RETINOL DEHYDROGENASE 11"/>
    <property type="match status" value="1"/>
</dbReference>
<dbReference type="GeneID" id="41973523"/>
<evidence type="ECO:0000256" key="2">
    <source>
        <dbReference type="ARBA" id="ARBA00023002"/>
    </source>
</evidence>
<accession>A0A507AS31</accession>
<protein>
    <submittedName>
        <fullName evidence="4">Uncharacterized protein</fullName>
    </submittedName>
</protein>
<dbReference type="InParanoid" id="A0A507AS31"/>
<dbReference type="EMBL" id="SKBQ01000033">
    <property type="protein sequence ID" value="TPX13605.1"/>
    <property type="molecule type" value="Genomic_DNA"/>
</dbReference>
<dbReference type="STRING" id="1093900.A0A507AS31"/>
<dbReference type="SUPFAM" id="SSF51735">
    <property type="entry name" value="NAD(P)-binding Rossmann-fold domains"/>
    <property type="match status" value="1"/>
</dbReference>
<dbReference type="Pfam" id="PF00106">
    <property type="entry name" value="adh_short"/>
    <property type="match status" value="1"/>
</dbReference>
<gene>
    <name evidence="4" type="ORF">E0L32_006076</name>
</gene>
<sequence length="320" mass="34549">MTTYTQWNHDTTAEEVIRALADKVKGRTFLITGTSARGLGANTATALARASPAHLILVSRNKSKVDPVIDEIRKIDSSVKVTFVACDLSDLDSVRHAADEINGNSEISKIDAVINNAGIMAIQEYTLDKRGVEMTLSACHVGHFLLTNLIMPKIKAAGPGARVVNLTSLGHQIGPFRFGDHNFSGGKAYDPWSAYGQAKTANVLFTKGLAGRGVLSYAVHPGSIYETALADHLEMKAFDDIAEVARANGNPDWSIHPPKTTSQGVSTTLAAALRPDIEGDSGAYMSDCQPEATFEWATKEEYVEKLWTVSEELVGQKFDL</sequence>
<comment type="caution">
    <text evidence="4">The sequence shown here is derived from an EMBL/GenBank/DDBJ whole genome shotgun (WGS) entry which is preliminary data.</text>
</comment>
<dbReference type="AlphaFoldDB" id="A0A507AS31"/>
<keyword evidence="2" id="KW-0560">Oxidoreductase</keyword>
<comment type="similarity">
    <text evidence="1 3">Belongs to the short-chain dehydrogenases/reductases (SDR) family.</text>
</comment>
<name>A0A507AS31_9PEZI</name>
<dbReference type="PANTHER" id="PTHR24320">
    <property type="entry name" value="RETINOL DEHYDROGENASE"/>
    <property type="match status" value="1"/>
</dbReference>
<evidence type="ECO:0000313" key="4">
    <source>
        <dbReference type="EMBL" id="TPX13605.1"/>
    </source>
</evidence>
<evidence type="ECO:0000313" key="5">
    <source>
        <dbReference type="Proteomes" id="UP000319257"/>
    </source>
</evidence>
<dbReference type="GO" id="GO:0016491">
    <property type="term" value="F:oxidoreductase activity"/>
    <property type="evidence" value="ECO:0007669"/>
    <property type="project" value="UniProtKB-KW"/>
</dbReference>
<dbReference type="OrthoDB" id="191139at2759"/>
<dbReference type="InterPro" id="IPR002347">
    <property type="entry name" value="SDR_fam"/>
</dbReference>
<evidence type="ECO:0000256" key="1">
    <source>
        <dbReference type="ARBA" id="ARBA00006484"/>
    </source>
</evidence>
<dbReference type="InterPro" id="IPR036291">
    <property type="entry name" value="NAD(P)-bd_dom_sf"/>
</dbReference>
<dbReference type="PRINTS" id="PR00081">
    <property type="entry name" value="GDHRDH"/>
</dbReference>
<dbReference type="PRINTS" id="PR00080">
    <property type="entry name" value="SDRFAMILY"/>
</dbReference>
<keyword evidence="5" id="KW-1185">Reference proteome</keyword>
<dbReference type="Gene3D" id="3.40.50.720">
    <property type="entry name" value="NAD(P)-binding Rossmann-like Domain"/>
    <property type="match status" value="1"/>
</dbReference>
<organism evidence="4 5">
    <name type="scientific">Thyridium curvatum</name>
    <dbReference type="NCBI Taxonomy" id="1093900"/>
    <lineage>
        <taxon>Eukaryota</taxon>
        <taxon>Fungi</taxon>
        <taxon>Dikarya</taxon>
        <taxon>Ascomycota</taxon>
        <taxon>Pezizomycotina</taxon>
        <taxon>Sordariomycetes</taxon>
        <taxon>Sordariomycetidae</taxon>
        <taxon>Thyridiales</taxon>
        <taxon>Thyridiaceae</taxon>
        <taxon>Thyridium</taxon>
    </lineage>
</organism>